<gene>
    <name evidence="3" type="ORF">GCM10007924_25670</name>
</gene>
<dbReference type="Proteomes" id="UP001161409">
    <property type="component" value="Unassembled WGS sequence"/>
</dbReference>
<feature type="domain" description="DSBA-like thioredoxin" evidence="2">
    <location>
        <begin position="5"/>
        <end position="198"/>
    </location>
</feature>
<comment type="catalytic activity">
    <reaction evidence="1">
        <text>2-hydroxychromene-2-carboxylate = (3E)-4-(2-hydroxyphenyl)-2-oxobut-3-enoate</text>
        <dbReference type="Rhea" id="RHEA:27401"/>
        <dbReference type="ChEBI" id="CHEBI:59350"/>
        <dbReference type="ChEBI" id="CHEBI:59353"/>
        <dbReference type="EC" id="5.99.1.4"/>
    </reaction>
</comment>
<evidence type="ECO:0000259" key="2">
    <source>
        <dbReference type="Pfam" id="PF01323"/>
    </source>
</evidence>
<dbReference type="EC" id="5.99.1.4" evidence="1"/>
<reference evidence="3" key="1">
    <citation type="journal article" date="2014" name="Int. J. Syst. Evol. Microbiol.">
        <title>Complete genome of a new Firmicutes species belonging to the dominant human colonic microbiota ('Ruminococcus bicirculans') reveals two chromosomes and a selective capacity to utilize plant glucans.</title>
        <authorList>
            <consortium name="NISC Comparative Sequencing Program"/>
            <person name="Wegmann U."/>
            <person name="Louis P."/>
            <person name="Goesmann A."/>
            <person name="Henrissat B."/>
            <person name="Duncan S.H."/>
            <person name="Flint H.J."/>
        </authorList>
    </citation>
    <scope>NUCLEOTIDE SEQUENCE</scope>
    <source>
        <strain evidence="3">NBRC 103408</strain>
    </source>
</reference>
<dbReference type="InterPro" id="IPR051924">
    <property type="entry name" value="GST_Kappa/NadH"/>
</dbReference>
<dbReference type="EMBL" id="BSNF01000008">
    <property type="protein sequence ID" value="GLQ07346.1"/>
    <property type="molecule type" value="Genomic_DNA"/>
</dbReference>
<dbReference type="InterPro" id="IPR036249">
    <property type="entry name" value="Thioredoxin-like_sf"/>
</dbReference>
<dbReference type="SUPFAM" id="SSF52833">
    <property type="entry name" value="Thioredoxin-like"/>
    <property type="match status" value="1"/>
</dbReference>
<reference evidence="3" key="2">
    <citation type="submission" date="2023-01" db="EMBL/GenBank/DDBJ databases">
        <title>Draft genome sequence of Sneathiella chinensis strain NBRC 103408.</title>
        <authorList>
            <person name="Sun Q."/>
            <person name="Mori K."/>
        </authorList>
    </citation>
    <scope>NUCLEOTIDE SEQUENCE</scope>
    <source>
        <strain evidence="3">NBRC 103408</strain>
    </source>
</reference>
<dbReference type="PANTHER" id="PTHR42943">
    <property type="entry name" value="GLUTATHIONE S-TRANSFERASE KAPPA"/>
    <property type="match status" value="1"/>
</dbReference>
<organism evidence="3 4">
    <name type="scientific">Sneathiella chinensis</name>
    <dbReference type="NCBI Taxonomy" id="349750"/>
    <lineage>
        <taxon>Bacteria</taxon>
        <taxon>Pseudomonadati</taxon>
        <taxon>Pseudomonadota</taxon>
        <taxon>Alphaproteobacteria</taxon>
        <taxon>Sneathiellales</taxon>
        <taxon>Sneathiellaceae</taxon>
        <taxon>Sneathiella</taxon>
    </lineage>
</organism>
<comment type="caution">
    <text evidence="3">The sequence shown here is derived from an EMBL/GenBank/DDBJ whole genome shotgun (WGS) entry which is preliminary data.</text>
</comment>
<dbReference type="RefSeq" id="WP_169561425.1">
    <property type="nucleotide sequence ID" value="NZ_BSNF01000008.1"/>
</dbReference>
<proteinExistence type="inferred from homology"/>
<dbReference type="GO" id="GO:0016853">
    <property type="term" value="F:isomerase activity"/>
    <property type="evidence" value="ECO:0007669"/>
    <property type="project" value="UniProtKB-KW"/>
</dbReference>
<dbReference type="InterPro" id="IPR014440">
    <property type="entry name" value="HCCAis_GSTk"/>
</dbReference>
<dbReference type="PANTHER" id="PTHR42943:SF2">
    <property type="entry name" value="GLUTATHIONE S-TRANSFERASE KAPPA 1"/>
    <property type="match status" value="1"/>
</dbReference>
<dbReference type="CDD" id="cd03022">
    <property type="entry name" value="DsbA_HCCA_Iso"/>
    <property type="match status" value="1"/>
</dbReference>
<dbReference type="Gene3D" id="3.40.30.10">
    <property type="entry name" value="Glutaredoxin"/>
    <property type="match status" value="1"/>
</dbReference>
<accession>A0ABQ5UA01</accession>
<keyword evidence="1 3" id="KW-0413">Isomerase</keyword>
<evidence type="ECO:0000256" key="1">
    <source>
        <dbReference type="PIRNR" id="PIRNR006386"/>
    </source>
</evidence>
<name>A0ABQ5UA01_9PROT</name>
<sequence>MNPIVQYHFDFGSPNCYIAHKLIPGIEERTGVTIDYLPVLLGGIFKLTNNQPPMIKFQDVKGKNAYMRREMARFLKTHGLDRFRMNSNFPINTVQVMRGAIVAAEEDFLMPYVDVISAAIWEQDLKMDDPDVIAAALKAGGLDADLILRRIQEDGIKKQLVHNTSRAVEMGTFGCPFFYVGDEPYFGKDILRDMEEEILRQKNQASA</sequence>
<protein>
    <recommendedName>
        <fullName evidence="1">2-hydroxychromene-2-carboxylate isomerase</fullName>
        <ecNumber evidence="1">5.99.1.4</ecNumber>
    </recommendedName>
</protein>
<dbReference type="PIRSF" id="PIRSF006386">
    <property type="entry name" value="HCCAis_GSTk"/>
    <property type="match status" value="1"/>
</dbReference>
<evidence type="ECO:0000313" key="3">
    <source>
        <dbReference type="EMBL" id="GLQ07346.1"/>
    </source>
</evidence>
<evidence type="ECO:0000313" key="4">
    <source>
        <dbReference type="Proteomes" id="UP001161409"/>
    </source>
</evidence>
<keyword evidence="4" id="KW-1185">Reference proteome</keyword>
<dbReference type="Pfam" id="PF01323">
    <property type="entry name" value="DSBA"/>
    <property type="match status" value="1"/>
</dbReference>
<dbReference type="InterPro" id="IPR001853">
    <property type="entry name" value="DSBA-like_thioredoxin_dom"/>
</dbReference>
<comment type="similarity">
    <text evidence="1">Belongs to the GST superfamily. NadH family.</text>
</comment>
<dbReference type="InterPro" id="IPR044087">
    <property type="entry name" value="NahD-like"/>
</dbReference>